<dbReference type="Gene3D" id="4.10.280.10">
    <property type="entry name" value="Helix-loop-helix DNA-binding domain"/>
    <property type="match status" value="1"/>
</dbReference>
<feature type="region of interest" description="Disordered" evidence="6">
    <location>
        <begin position="162"/>
        <end position="235"/>
    </location>
</feature>
<dbReference type="GO" id="GO:0003700">
    <property type="term" value="F:DNA-binding transcription factor activity"/>
    <property type="evidence" value="ECO:0007669"/>
    <property type="project" value="InterPro"/>
</dbReference>
<evidence type="ECO:0000313" key="8">
    <source>
        <dbReference type="EMBL" id="KAJ6814878.1"/>
    </source>
</evidence>
<comment type="caution">
    <text evidence="8">The sequence shown here is derived from an EMBL/GenBank/DDBJ whole genome shotgun (WGS) entry which is preliminary data.</text>
</comment>
<proteinExistence type="inferred from homology"/>
<feature type="compositionally biased region" description="Polar residues" evidence="6">
    <location>
        <begin position="215"/>
        <end position="225"/>
    </location>
</feature>
<feature type="region of interest" description="Disordered" evidence="6">
    <location>
        <begin position="267"/>
        <end position="293"/>
    </location>
</feature>
<dbReference type="Pfam" id="PF00010">
    <property type="entry name" value="HLH"/>
    <property type="match status" value="1"/>
</dbReference>
<dbReference type="PROSITE" id="PS50888">
    <property type="entry name" value="BHLH"/>
    <property type="match status" value="1"/>
</dbReference>
<evidence type="ECO:0000256" key="4">
    <source>
        <dbReference type="ARBA" id="ARBA00023163"/>
    </source>
</evidence>
<evidence type="ECO:0000256" key="1">
    <source>
        <dbReference type="ARBA" id="ARBA00004123"/>
    </source>
</evidence>
<evidence type="ECO:0000259" key="7">
    <source>
        <dbReference type="PROSITE" id="PS50888"/>
    </source>
</evidence>
<dbReference type="AlphaFoldDB" id="A0AAX6FFD1"/>
<dbReference type="InterPro" id="IPR045843">
    <property type="entry name" value="IND-like"/>
</dbReference>
<name>A0AAX6FFD1_IRIPA</name>
<dbReference type="SMART" id="SM00353">
    <property type="entry name" value="HLH"/>
    <property type="match status" value="1"/>
</dbReference>
<dbReference type="InterPro" id="IPR036638">
    <property type="entry name" value="HLH_DNA-bd_sf"/>
</dbReference>
<evidence type="ECO:0000256" key="3">
    <source>
        <dbReference type="ARBA" id="ARBA00023015"/>
    </source>
</evidence>
<feature type="compositionally biased region" description="Low complexity" evidence="6">
    <location>
        <begin position="162"/>
        <end position="179"/>
    </location>
</feature>
<protein>
    <submittedName>
        <fullName evidence="8">Transcription factor bHLH87-like</fullName>
    </submittedName>
</protein>
<dbReference type="PANTHER" id="PTHR45914">
    <property type="entry name" value="TRANSCRIPTION FACTOR HEC3-RELATED"/>
    <property type="match status" value="1"/>
</dbReference>
<dbReference type="InterPro" id="IPR011598">
    <property type="entry name" value="bHLH_dom"/>
</dbReference>
<comment type="similarity">
    <text evidence="2">Belongs to the bHLH protein family.</text>
</comment>
<sequence length="377" mass="40932">MDNLGWENPSILRNSEIGIIPPPPPPPSAAVWTNQLYVDGFCDEPGGTAKYGIVSGRAELEVEALFDNSGLELLHGDYYSVVDIDKINEMSVPGFDVTSNDSSDPTPAAFAAPESIVSSRHQLCSLPPALGPGALDGFNYSDNNLGGNLSCSGGNFSSSGGESEAVSWGSSSSSRAGASSKKRRFDQHSGTRSGFQIFFDSTERRKRPRAENEAAASTSLGSNNIDFRRDHNRGSCYEPDTEAIAQVKEMIYRAAALRPVGLLPEGAAETRRPRRKNVRISSDPQTVAARQRRERISDRLSVLQRMVPGGSKMDTASMLDEAANYLKFLKSQVGTLETLAAAATTTTSYNPFPPTLQQHFNYHFLPMHQNPNPHHLL</sequence>
<keyword evidence="5" id="KW-0539">Nucleus</keyword>
<dbReference type="GO" id="GO:0005634">
    <property type="term" value="C:nucleus"/>
    <property type="evidence" value="ECO:0007669"/>
    <property type="project" value="UniProtKB-SubCell"/>
</dbReference>
<feature type="domain" description="BHLH" evidence="7">
    <location>
        <begin position="280"/>
        <end position="329"/>
    </location>
</feature>
<reference evidence="8" key="2">
    <citation type="submission" date="2023-04" db="EMBL/GenBank/DDBJ databases">
        <authorList>
            <person name="Bruccoleri R.E."/>
            <person name="Oakeley E.J."/>
            <person name="Faust A.-M."/>
            <person name="Dessus-Babus S."/>
            <person name="Altorfer M."/>
            <person name="Burckhardt D."/>
            <person name="Oertli M."/>
            <person name="Naumann U."/>
            <person name="Petersen F."/>
            <person name="Wong J."/>
        </authorList>
    </citation>
    <scope>NUCLEOTIDE SEQUENCE</scope>
    <source>
        <strain evidence="8">GSM-AAB239-AS_SAM_17_03QT</strain>
        <tissue evidence="8">Leaf</tissue>
    </source>
</reference>
<dbReference type="PANTHER" id="PTHR45914:SF12">
    <property type="entry name" value="TRANSCRIPTION FACTOR BHLH87"/>
    <property type="match status" value="1"/>
</dbReference>
<dbReference type="CDD" id="cd11454">
    <property type="entry name" value="bHLH_AtIND_like"/>
    <property type="match status" value="1"/>
</dbReference>
<dbReference type="SUPFAM" id="SSF47459">
    <property type="entry name" value="HLH, helix-loop-helix DNA-binding domain"/>
    <property type="match status" value="1"/>
</dbReference>
<keyword evidence="3" id="KW-0805">Transcription regulation</keyword>
<evidence type="ECO:0000313" key="9">
    <source>
        <dbReference type="Proteomes" id="UP001140949"/>
    </source>
</evidence>
<evidence type="ECO:0000256" key="5">
    <source>
        <dbReference type="ARBA" id="ARBA00023242"/>
    </source>
</evidence>
<keyword evidence="9" id="KW-1185">Reference proteome</keyword>
<accession>A0AAX6FFD1</accession>
<reference evidence="8" key="1">
    <citation type="journal article" date="2023" name="GigaByte">
        <title>Genome assembly of the bearded iris, Iris pallida Lam.</title>
        <authorList>
            <person name="Bruccoleri R.E."/>
            <person name="Oakeley E.J."/>
            <person name="Faust A.M.E."/>
            <person name="Altorfer M."/>
            <person name="Dessus-Babus S."/>
            <person name="Burckhardt D."/>
            <person name="Oertli M."/>
            <person name="Naumann U."/>
            <person name="Petersen F."/>
            <person name="Wong J."/>
        </authorList>
    </citation>
    <scope>NUCLEOTIDE SEQUENCE</scope>
    <source>
        <strain evidence="8">GSM-AAB239-AS_SAM_17_03QT</strain>
    </source>
</reference>
<evidence type="ECO:0000256" key="2">
    <source>
        <dbReference type="ARBA" id="ARBA00005510"/>
    </source>
</evidence>
<dbReference type="EMBL" id="JANAVB010029617">
    <property type="protein sequence ID" value="KAJ6814878.1"/>
    <property type="molecule type" value="Genomic_DNA"/>
</dbReference>
<comment type="subcellular location">
    <subcellularLocation>
        <location evidence="1">Nucleus</location>
    </subcellularLocation>
</comment>
<dbReference type="Proteomes" id="UP001140949">
    <property type="component" value="Unassembled WGS sequence"/>
</dbReference>
<evidence type="ECO:0000256" key="6">
    <source>
        <dbReference type="SAM" id="MobiDB-lite"/>
    </source>
</evidence>
<organism evidence="8 9">
    <name type="scientific">Iris pallida</name>
    <name type="common">Sweet iris</name>
    <dbReference type="NCBI Taxonomy" id="29817"/>
    <lineage>
        <taxon>Eukaryota</taxon>
        <taxon>Viridiplantae</taxon>
        <taxon>Streptophyta</taxon>
        <taxon>Embryophyta</taxon>
        <taxon>Tracheophyta</taxon>
        <taxon>Spermatophyta</taxon>
        <taxon>Magnoliopsida</taxon>
        <taxon>Liliopsida</taxon>
        <taxon>Asparagales</taxon>
        <taxon>Iridaceae</taxon>
        <taxon>Iridoideae</taxon>
        <taxon>Irideae</taxon>
        <taxon>Iris</taxon>
    </lineage>
</organism>
<dbReference type="GO" id="GO:0046983">
    <property type="term" value="F:protein dimerization activity"/>
    <property type="evidence" value="ECO:0007669"/>
    <property type="project" value="InterPro"/>
</dbReference>
<keyword evidence="4" id="KW-0804">Transcription</keyword>
<gene>
    <name evidence="8" type="ORF">M6B38_138710</name>
</gene>